<dbReference type="GO" id="GO:0009279">
    <property type="term" value="C:cell outer membrane"/>
    <property type="evidence" value="ECO:0007669"/>
    <property type="project" value="UniProtKB-SubCell"/>
</dbReference>
<dbReference type="SUPFAM" id="SSF49464">
    <property type="entry name" value="Carboxypeptidase regulatory domain-like"/>
    <property type="match status" value="1"/>
</dbReference>
<comment type="similarity">
    <text evidence="8">Belongs to the TonB-dependent receptor family.</text>
</comment>
<gene>
    <name evidence="12" type="ORF">SY85_10175</name>
</gene>
<dbReference type="InterPro" id="IPR039426">
    <property type="entry name" value="TonB-dep_rcpt-like"/>
</dbReference>
<proteinExistence type="inferred from homology"/>
<dbReference type="EMBL" id="CP011390">
    <property type="protein sequence ID" value="ANE50816.1"/>
    <property type="molecule type" value="Genomic_DNA"/>
</dbReference>
<dbReference type="SUPFAM" id="SSF56935">
    <property type="entry name" value="Porins"/>
    <property type="match status" value="1"/>
</dbReference>
<dbReference type="Gene3D" id="2.170.130.10">
    <property type="entry name" value="TonB-dependent receptor, plug domain"/>
    <property type="match status" value="1"/>
</dbReference>
<reference evidence="12 13" key="2">
    <citation type="journal article" date="2016" name="Int. J. Syst. Evol. Microbiol.">
        <title>Flavisolibacter tropicus sp. nov., isolated from tropical soil.</title>
        <authorList>
            <person name="Lee J.J."/>
            <person name="Kang M.S."/>
            <person name="Kim G.S."/>
            <person name="Lee C.S."/>
            <person name="Lim S."/>
            <person name="Lee J."/>
            <person name="Roh S.H."/>
            <person name="Kang H."/>
            <person name="Ha J.M."/>
            <person name="Bae S."/>
            <person name="Jung H.Y."/>
            <person name="Kim M.K."/>
        </authorList>
    </citation>
    <scope>NUCLEOTIDE SEQUENCE [LARGE SCALE GENOMIC DNA]</scope>
    <source>
        <strain evidence="12 13">LCS9</strain>
    </source>
</reference>
<dbReference type="PROSITE" id="PS52016">
    <property type="entry name" value="TONB_DEPENDENT_REC_3"/>
    <property type="match status" value="1"/>
</dbReference>
<organism evidence="12 13">
    <name type="scientific">Flavisolibacter tropicus</name>
    <dbReference type="NCBI Taxonomy" id="1492898"/>
    <lineage>
        <taxon>Bacteria</taxon>
        <taxon>Pseudomonadati</taxon>
        <taxon>Bacteroidota</taxon>
        <taxon>Chitinophagia</taxon>
        <taxon>Chitinophagales</taxon>
        <taxon>Chitinophagaceae</taxon>
        <taxon>Flavisolibacter</taxon>
    </lineage>
</organism>
<dbReference type="InterPro" id="IPR012910">
    <property type="entry name" value="Plug_dom"/>
</dbReference>
<sequence length="807" mass="89414">MKKLLMSLVAVVAFATLNAQSVTPKNITGIVKDSLTQQPLPQATVALLEGTRSLANTQSTETGSFTLSTITPGNYTLTISSVGYEKKSMPITVKSDNTTIDLGTIWLITEGKQLSGVTVTAEKALLEDKGDRLIYNAEKDASNAGGTAADVLRKIPALTVDLDGNVQLRGNSNLKVLINGKPSAMMARNLADALRQMPAHLIKSVEVITNPGAKYDAEGAAGVINIITKKGLQGFNGTVTASGGNMNRSLGSRLSLRKKKIGLSLALSGYQYRNIRESEVVRSAFSNGSLVNTLTQNNEADNLGTGGNGELSFDFDPDSTTHLNFSANVWGGDFPSDETSHINLVDHTGQEIQRFRNVKHFSNPYGNGQLDLGYTKSLKKKDQEFSLLTQFSRMPDNYFYTTDRYILEEISYRDKSTNYSRNREYTVQADYTHPFTFNGRKDTTSLKLELGSKAIIRDIGSEFNVEQSLDGHSEMVPDPSQSNQFDYTQRVYSGYTSVRLNNQRKWGLNAGARIEHTEIKGNFVTSSTHINTQYNNLIPSITLSKGIKQQTLKASYTQRITRPLIWYLNPWINQSDPKNIYTGNPALKPEINHAIELGHSINGKKGFSLNTSLYWRSANNAIEYLTRVDATGVSISKPENIAQRKAYGININAAGQPNKNWNLSGGTDVRYVDLNSVALQQRNNGYMWSINTNTSYKLPKEFTIQAYASWYSGWISLQGSNSGSYWYGLSAKHAFWDKKATLTAGVNNPFQRGIWQKNQQSSASFQSESNYFFVNRSYRLTFEYRFGKVSADGGKEGKKIRNDDSGR</sequence>
<evidence type="ECO:0000259" key="11">
    <source>
        <dbReference type="Pfam" id="PF14905"/>
    </source>
</evidence>
<dbReference type="Pfam" id="PF13620">
    <property type="entry name" value="CarboxypepD_reg"/>
    <property type="match status" value="1"/>
</dbReference>
<dbReference type="InterPro" id="IPR008969">
    <property type="entry name" value="CarboxyPept-like_regulatory"/>
</dbReference>
<dbReference type="GO" id="GO:0044718">
    <property type="term" value="P:siderophore transmembrane transport"/>
    <property type="evidence" value="ECO:0007669"/>
    <property type="project" value="TreeGrafter"/>
</dbReference>
<dbReference type="OrthoDB" id="905812at2"/>
<dbReference type="InterPro" id="IPR036942">
    <property type="entry name" value="Beta-barrel_TonB_sf"/>
</dbReference>
<feature type="domain" description="TonB-dependent receptor plug" evidence="10">
    <location>
        <begin position="136"/>
        <end position="223"/>
    </location>
</feature>
<dbReference type="Gene3D" id="2.60.40.1120">
    <property type="entry name" value="Carboxypeptidase-like, regulatory domain"/>
    <property type="match status" value="1"/>
</dbReference>
<dbReference type="PANTHER" id="PTHR30069">
    <property type="entry name" value="TONB-DEPENDENT OUTER MEMBRANE RECEPTOR"/>
    <property type="match status" value="1"/>
</dbReference>
<dbReference type="PATRIC" id="fig|1492898.3.peg.2187"/>
<evidence type="ECO:0000256" key="7">
    <source>
        <dbReference type="ARBA" id="ARBA00023237"/>
    </source>
</evidence>
<evidence type="ECO:0000259" key="10">
    <source>
        <dbReference type="Pfam" id="PF07715"/>
    </source>
</evidence>
<dbReference type="Proteomes" id="UP000077177">
    <property type="component" value="Chromosome"/>
</dbReference>
<dbReference type="STRING" id="1492898.SY85_10175"/>
<dbReference type="KEGG" id="fla:SY85_10175"/>
<keyword evidence="4 8" id="KW-0812">Transmembrane</keyword>
<name>A0A172TV00_9BACT</name>
<keyword evidence="7 8" id="KW-0998">Cell outer membrane</keyword>
<comment type="subcellular location">
    <subcellularLocation>
        <location evidence="1 8">Cell outer membrane</location>
        <topology evidence="1 8">Multi-pass membrane protein</topology>
    </subcellularLocation>
</comment>
<evidence type="ECO:0000256" key="9">
    <source>
        <dbReference type="SAM" id="SignalP"/>
    </source>
</evidence>
<protein>
    <submittedName>
        <fullName evidence="12">TonB-dependent receptor</fullName>
    </submittedName>
</protein>
<dbReference type="Pfam" id="PF07715">
    <property type="entry name" value="Plug"/>
    <property type="match status" value="1"/>
</dbReference>
<keyword evidence="5 9" id="KW-0732">Signal</keyword>
<dbReference type="InterPro" id="IPR037066">
    <property type="entry name" value="Plug_dom_sf"/>
</dbReference>
<evidence type="ECO:0000256" key="4">
    <source>
        <dbReference type="ARBA" id="ARBA00022692"/>
    </source>
</evidence>
<keyword evidence="13" id="KW-1185">Reference proteome</keyword>
<dbReference type="InterPro" id="IPR041700">
    <property type="entry name" value="OMP_b-brl_3"/>
</dbReference>
<dbReference type="Pfam" id="PF14905">
    <property type="entry name" value="OMP_b-brl_3"/>
    <property type="match status" value="1"/>
</dbReference>
<dbReference type="GO" id="GO:0015344">
    <property type="term" value="F:siderophore uptake transmembrane transporter activity"/>
    <property type="evidence" value="ECO:0007669"/>
    <property type="project" value="TreeGrafter"/>
</dbReference>
<feature type="signal peptide" evidence="9">
    <location>
        <begin position="1"/>
        <end position="21"/>
    </location>
</feature>
<evidence type="ECO:0000313" key="12">
    <source>
        <dbReference type="EMBL" id="ANE50816.1"/>
    </source>
</evidence>
<reference evidence="13" key="1">
    <citation type="submission" date="2015-01" db="EMBL/GenBank/DDBJ databases">
        <title>Flavisolibacter sp./LCS9/ whole genome sequencing.</title>
        <authorList>
            <person name="Kim M.K."/>
            <person name="Srinivasan S."/>
            <person name="Lee J.-J."/>
        </authorList>
    </citation>
    <scope>NUCLEOTIDE SEQUENCE [LARGE SCALE GENOMIC DNA]</scope>
    <source>
        <strain evidence="13">LCS9</strain>
    </source>
</reference>
<feature type="domain" description="Outer membrane protein beta-barrel" evidence="11">
    <location>
        <begin position="377"/>
        <end position="784"/>
    </location>
</feature>
<dbReference type="PANTHER" id="PTHR30069:SF29">
    <property type="entry name" value="HEMOGLOBIN AND HEMOGLOBIN-HAPTOGLOBIN-BINDING PROTEIN 1-RELATED"/>
    <property type="match status" value="1"/>
</dbReference>
<dbReference type="Gene3D" id="2.40.170.20">
    <property type="entry name" value="TonB-dependent receptor, beta-barrel domain"/>
    <property type="match status" value="1"/>
</dbReference>
<evidence type="ECO:0000256" key="8">
    <source>
        <dbReference type="PROSITE-ProRule" id="PRU01360"/>
    </source>
</evidence>
<accession>A0A172TV00</accession>
<evidence type="ECO:0000256" key="2">
    <source>
        <dbReference type="ARBA" id="ARBA00022448"/>
    </source>
</evidence>
<feature type="chain" id="PRO_5008001191" evidence="9">
    <location>
        <begin position="22"/>
        <end position="807"/>
    </location>
</feature>
<keyword evidence="12" id="KW-0675">Receptor</keyword>
<dbReference type="AlphaFoldDB" id="A0A172TV00"/>
<dbReference type="RefSeq" id="WP_066404170.1">
    <property type="nucleotide sequence ID" value="NZ_CP011390.1"/>
</dbReference>
<evidence type="ECO:0000256" key="3">
    <source>
        <dbReference type="ARBA" id="ARBA00022452"/>
    </source>
</evidence>
<keyword evidence="2 8" id="KW-0813">Transport</keyword>
<keyword evidence="3 8" id="KW-1134">Transmembrane beta strand</keyword>
<evidence type="ECO:0000313" key="13">
    <source>
        <dbReference type="Proteomes" id="UP000077177"/>
    </source>
</evidence>
<evidence type="ECO:0000256" key="5">
    <source>
        <dbReference type="ARBA" id="ARBA00022729"/>
    </source>
</evidence>
<evidence type="ECO:0000256" key="6">
    <source>
        <dbReference type="ARBA" id="ARBA00023136"/>
    </source>
</evidence>
<keyword evidence="6 8" id="KW-0472">Membrane</keyword>
<evidence type="ECO:0000256" key="1">
    <source>
        <dbReference type="ARBA" id="ARBA00004571"/>
    </source>
</evidence>